<sequence>MNAHHQTINDNAQKIITWIYSLQKSGKIGVTTRDGAKKMVDEVSTAITEMELALMLEMGKQLTSVSRPADPPLAEEIAAAIVVRMGTSQPPPTINTEDIAKAVSERITQGTTQKASYANIVKVPNALQVTTSIPPPLHSVVVFPELATGKEPPPSSETRRRVMESLKPVDTGIQIAAVRNLGRSGGILISTTSAAAQSKLLSHPALSTDGLRTEPAKRDLPRLKIFDVPKELDAAGISHAIRSQNLDHVSEVEFNKQFKIVHTFASKIRNNIAIAECTPEIRQTLLQQGRIYVHFESCRVLDHIQVTRCFKCQAFGHPSKYCGAQEDTCSLCAGPHFYTACPNKDTPANHKCANCTRAKMEDHHHSALSTKCPAYSRALDMSIRKTDYGAI</sequence>
<comment type="caution">
    <text evidence="1">The sequence shown here is derived from an EMBL/GenBank/DDBJ whole genome shotgun (WGS) entry which is preliminary data.</text>
</comment>
<organism evidence="1 2">
    <name type="scientific">Pyrocoelia pectoralis</name>
    <dbReference type="NCBI Taxonomy" id="417401"/>
    <lineage>
        <taxon>Eukaryota</taxon>
        <taxon>Metazoa</taxon>
        <taxon>Ecdysozoa</taxon>
        <taxon>Arthropoda</taxon>
        <taxon>Hexapoda</taxon>
        <taxon>Insecta</taxon>
        <taxon>Pterygota</taxon>
        <taxon>Neoptera</taxon>
        <taxon>Endopterygota</taxon>
        <taxon>Coleoptera</taxon>
        <taxon>Polyphaga</taxon>
        <taxon>Elateriformia</taxon>
        <taxon>Elateroidea</taxon>
        <taxon>Lampyridae</taxon>
        <taxon>Lampyrinae</taxon>
        <taxon>Pyrocoelia</taxon>
    </lineage>
</organism>
<dbReference type="EMBL" id="JAVRBK010000002">
    <property type="protein sequence ID" value="KAK5648225.1"/>
    <property type="molecule type" value="Genomic_DNA"/>
</dbReference>
<evidence type="ECO:0008006" key="3">
    <source>
        <dbReference type="Google" id="ProtNLM"/>
    </source>
</evidence>
<accession>A0AAN7VHC5</accession>
<evidence type="ECO:0000313" key="2">
    <source>
        <dbReference type="Proteomes" id="UP001329430"/>
    </source>
</evidence>
<proteinExistence type="predicted"/>
<evidence type="ECO:0000313" key="1">
    <source>
        <dbReference type="EMBL" id="KAK5648225.1"/>
    </source>
</evidence>
<dbReference type="Proteomes" id="UP001329430">
    <property type="component" value="Chromosome 2"/>
</dbReference>
<reference evidence="1 2" key="1">
    <citation type="journal article" date="2024" name="Insects">
        <title>An Improved Chromosome-Level Genome Assembly of the Firefly Pyrocoelia pectoralis.</title>
        <authorList>
            <person name="Fu X."/>
            <person name="Meyer-Rochow V.B."/>
            <person name="Ballantyne L."/>
            <person name="Zhu X."/>
        </authorList>
    </citation>
    <scope>NUCLEOTIDE SEQUENCE [LARGE SCALE GENOMIC DNA]</scope>
    <source>
        <strain evidence="1">XCY_ONT2</strain>
    </source>
</reference>
<gene>
    <name evidence="1" type="ORF">RI129_003117</name>
</gene>
<protein>
    <recommendedName>
        <fullName evidence="3">Gag-like protein</fullName>
    </recommendedName>
</protein>
<dbReference type="AlphaFoldDB" id="A0AAN7VHC5"/>
<name>A0AAN7VHC5_9COLE</name>
<keyword evidence="2" id="KW-1185">Reference proteome</keyword>